<dbReference type="PATRIC" id="fig|80878.5.peg.822"/>
<reference evidence="1 2" key="1">
    <citation type="submission" date="2014-12" db="EMBL/GenBank/DDBJ databases">
        <title>Isolation of bacteria from lake water.</title>
        <authorList>
            <person name="Sheng K.-Y."/>
            <person name="Chin P.-S."/>
            <person name="Chan K.-G."/>
            <person name="Tan G.S."/>
        </authorList>
    </citation>
    <scope>NUCLEOTIDE SEQUENCE [LARGE SCALE GENOMIC DNA]</scope>
    <source>
        <strain evidence="1 2">KY4</strain>
    </source>
</reference>
<comment type="caution">
    <text evidence="1">The sequence shown here is derived from an EMBL/GenBank/DDBJ whole genome shotgun (WGS) entry which is preliminary data.</text>
</comment>
<accession>A0A0D7KGJ2</accession>
<sequence>MHTDDAGTLAQGTMKLEAVAFRDDKTRGVDLVVGAGVLPGLEMEAVLGRAKDRQYEPATTYRGLGFGLKWVPLQSDTGWSAGGRLDWGRTRVRDDATPGRWTEREFALTALATYRLASGQALHLNAGRKVVKAQGTSQSAATWAAGYEWPLAQQLQATAEVYGEQRSRPDKALGLRYEMAEGLKVSVAAGRGNSRTFGRVGMAWEF</sequence>
<name>A0A0D7KGJ2_9BURK</name>
<dbReference type="OrthoDB" id="8526647at2"/>
<gene>
    <name evidence="1" type="ORF">RP29_00230</name>
</gene>
<protein>
    <recommendedName>
        <fullName evidence="3">Autotransporter domain-containing protein</fullName>
    </recommendedName>
</protein>
<dbReference type="EMBL" id="JXYQ01000002">
    <property type="protein sequence ID" value="KJA12333.1"/>
    <property type="molecule type" value="Genomic_DNA"/>
</dbReference>
<dbReference type="Proteomes" id="UP000032566">
    <property type="component" value="Unassembled WGS sequence"/>
</dbReference>
<organism evidence="1 2">
    <name type="scientific">Acidovorax temperans</name>
    <dbReference type="NCBI Taxonomy" id="80878"/>
    <lineage>
        <taxon>Bacteria</taxon>
        <taxon>Pseudomonadati</taxon>
        <taxon>Pseudomonadota</taxon>
        <taxon>Betaproteobacteria</taxon>
        <taxon>Burkholderiales</taxon>
        <taxon>Comamonadaceae</taxon>
        <taxon>Acidovorax</taxon>
    </lineage>
</organism>
<proteinExistence type="predicted"/>
<dbReference type="STRING" id="80878.RP29_00230"/>
<dbReference type="AlphaFoldDB" id="A0A0D7KGJ2"/>
<evidence type="ECO:0000313" key="1">
    <source>
        <dbReference type="EMBL" id="KJA12333.1"/>
    </source>
</evidence>
<keyword evidence="2" id="KW-1185">Reference proteome</keyword>
<evidence type="ECO:0000313" key="2">
    <source>
        <dbReference type="Proteomes" id="UP000032566"/>
    </source>
</evidence>
<evidence type="ECO:0008006" key="3">
    <source>
        <dbReference type="Google" id="ProtNLM"/>
    </source>
</evidence>